<accession>A0A518GRU0</accession>
<proteinExistence type="predicted"/>
<dbReference type="EMBL" id="CP036299">
    <property type="protein sequence ID" value="QDV31315.1"/>
    <property type="molecule type" value="Genomic_DNA"/>
</dbReference>
<protein>
    <submittedName>
        <fullName evidence="1">Addiction module component</fullName>
    </submittedName>
</protein>
<organism evidence="1 2">
    <name type="scientific">Planctopirus ephydatiae</name>
    <dbReference type="NCBI Taxonomy" id="2528019"/>
    <lineage>
        <taxon>Bacteria</taxon>
        <taxon>Pseudomonadati</taxon>
        <taxon>Planctomycetota</taxon>
        <taxon>Planctomycetia</taxon>
        <taxon>Planctomycetales</taxon>
        <taxon>Planctomycetaceae</taxon>
        <taxon>Planctopirus</taxon>
    </lineage>
</organism>
<dbReference type="Pfam" id="PF09720">
    <property type="entry name" value="Unstab_antitox"/>
    <property type="match status" value="1"/>
</dbReference>
<dbReference type="KEGG" id="peh:Spb1_32590"/>
<dbReference type="NCBIfam" id="TIGR02574">
    <property type="entry name" value="stabl_TIGR02574"/>
    <property type="match status" value="1"/>
</dbReference>
<reference evidence="1 2" key="1">
    <citation type="submission" date="2019-02" db="EMBL/GenBank/DDBJ databases">
        <title>Deep-cultivation of Planctomycetes and their phenomic and genomic characterization uncovers novel biology.</title>
        <authorList>
            <person name="Wiegand S."/>
            <person name="Jogler M."/>
            <person name="Boedeker C."/>
            <person name="Pinto D."/>
            <person name="Vollmers J."/>
            <person name="Rivas-Marin E."/>
            <person name="Kohn T."/>
            <person name="Peeters S.H."/>
            <person name="Heuer A."/>
            <person name="Rast P."/>
            <person name="Oberbeckmann S."/>
            <person name="Bunk B."/>
            <person name="Jeske O."/>
            <person name="Meyerdierks A."/>
            <person name="Storesund J.E."/>
            <person name="Kallscheuer N."/>
            <person name="Luecker S."/>
            <person name="Lage O.M."/>
            <person name="Pohl T."/>
            <person name="Merkel B.J."/>
            <person name="Hornburger P."/>
            <person name="Mueller R.-W."/>
            <person name="Bruemmer F."/>
            <person name="Labrenz M."/>
            <person name="Spormann A.M."/>
            <person name="Op den Camp H."/>
            <person name="Overmann J."/>
            <person name="Amann R."/>
            <person name="Jetten M.S.M."/>
            <person name="Mascher T."/>
            <person name="Medema M.H."/>
            <person name="Devos D.P."/>
            <person name="Kaster A.-K."/>
            <person name="Ovreas L."/>
            <person name="Rohde M."/>
            <person name="Galperin M.Y."/>
            <person name="Jogler C."/>
        </authorList>
    </citation>
    <scope>NUCLEOTIDE SEQUENCE [LARGE SCALE GENOMIC DNA]</scope>
    <source>
        <strain evidence="1 2">Spb1</strain>
    </source>
</reference>
<dbReference type="AlphaFoldDB" id="A0A518GRU0"/>
<evidence type="ECO:0000313" key="2">
    <source>
        <dbReference type="Proteomes" id="UP000315349"/>
    </source>
</evidence>
<evidence type="ECO:0000313" key="1">
    <source>
        <dbReference type="EMBL" id="QDV31315.1"/>
    </source>
</evidence>
<dbReference type="InterPro" id="IPR013406">
    <property type="entry name" value="CHP02574_addiction_mod"/>
</dbReference>
<keyword evidence="2" id="KW-1185">Reference proteome</keyword>
<dbReference type="Proteomes" id="UP000315349">
    <property type="component" value="Chromosome"/>
</dbReference>
<sequence length="78" mass="8753">MTTIDAILAAVRKLPVEEQGRLVSLIWDELPPEGWAVPSDAWVQESNRRSDELESGKTLTEDWHIVRARAKRAAGLSE</sequence>
<gene>
    <name evidence="1" type="ORF">Spb1_32590</name>
</gene>
<dbReference type="OrthoDB" id="283430at2"/>
<dbReference type="RefSeq" id="WP_145302015.1">
    <property type="nucleotide sequence ID" value="NZ_CP036299.1"/>
</dbReference>
<name>A0A518GRU0_9PLAN</name>